<dbReference type="Pfam" id="PF00069">
    <property type="entry name" value="Pkinase"/>
    <property type="match status" value="1"/>
</dbReference>
<dbReference type="Proteomes" id="UP001311915">
    <property type="component" value="Unassembled WGS sequence"/>
</dbReference>
<dbReference type="GO" id="GO:0005524">
    <property type="term" value="F:ATP binding"/>
    <property type="evidence" value="ECO:0007669"/>
    <property type="project" value="InterPro"/>
</dbReference>
<dbReference type="PANTHER" id="PTHR48015:SF16">
    <property type="entry name" value="SERINE_THREONINE-PROTEIN KINASE SULU"/>
    <property type="match status" value="1"/>
</dbReference>
<evidence type="ECO:0000313" key="3">
    <source>
        <dbReference type="EMBL" id="KAK4715216.1"/>
    </source>
</evidence>
<dbReference type="EMBL" id="JAWPEI010000009">
    <property type="protein sequence ID" value="KAK4715216.1"/>
    <property type="molecule type" value="Genomic_DNA"/>
</dbReference>
<dbReference type="SMART" id="SM00220">
    <property type="entry name" value="S_TKc"/>
    <property type="match status" value="1"/>
</dbReference>
<dbReference type="InterPro" id="IPR001245">
    <property type="entry name" value="Ser-Thr/Tyr_kinase_cat_dom"/>
</dbReference>
<gene>
    <name evidence="3" type="ORF">R3W88_013554</name>
</gene>
<evidence type="ECO:0000256" key="1">
    <source>
        <dbReference type="SAM" id="MobiDB-lite"/>
    </source>
</evidence>
<evidence type="ECO:0000313" key="4">
    <source>
        <dbReference type="Proteomes" id="UP001311915"/>
    </source>
</evidence>
<dbReference type="SUPFAM" id="SSF56112">
    <property type="entry name" value="Protein kinase-like (PK-like)"/>
    <property type="match status" value="1"/>
</dbReference>
<dbReference type="PROSITE" id="PS50011">
    <property type="entry name" value="PROTEIN_KINASE_DOM"/>
    <property type="match status" value="1"/>
</dbReference>
<evidence type="ECO:0000259" key="2">
    <source>
        <dbReference type="PROSITE" id="PS50011"/>
    </source>
</evidence>
<dbReference type="InterPro" id="IPR011009">
    <property type="entry name" value="Kinase-like_dom_sf"/>
</dbReference>
<organism evidence="3 4">
    <name type="scientific">Solanum pinnatisectum</name>
    <name type="common">tansyleaf nightshade</name>
    <dbReference type="NCBI Taxonomy" id="50273"/>
    <lineage>
        <taxon>Eukaryota</taxon>
        <taxon>Viridiplantae</taxon>
        <taxon>Streptophyta</taxon>
        <taxon>Embryophyta</taxon>
        <taxon>Tracheophyta</taxon>
        <taxon>Spermatophyta</taxon>
        <taxon>Magnoliopsida</taxon>
        <taxon>eudicotyledons</taxon>
        <taxon>Gunneridae</taxon>
        <taxon>Pentapetalae</taxon>
        <taxon>asterids</taxon>
        <taxon>lamiids</taxon>
        <taxon>Solanales</taxon>
        <taxon>Solanaceae</taxon>
        <taxon>Solanoideae</taxon>
        <taxon>Solaneae</taxon>
        <taxon>Solanum</taxon>
    </lineage>
</organism>
<dbReference type="Pfam" id="PF07714">
    <property type="entry name" value="PK_Tyr_Ser-Thr"/>
    <property type="match status" value="1"/>
</dbReference>
<dbReference type="PANTHER" id="PTHR48015">
    <property type="entry name" value="SERINE/THREONINE-PROTEIN KINASE TAO"/>
    <property type="match status" value="1"/>
</dbReference>
<comment type="caution">
    <text evidence="3">The sequence shown here is derived from an EMBL/GenBank/DDBJ whole genome shotgun (WGS) entry which is preliminary data.</text>
</comment>
<dbReference type="GO" id="GO:0035556">
    <property type="term" value="P:intracellular signal transduction"/>
    <property type="evidence" value="ECO:0007669"/>
    <property type="project" value="TreeGrafter"/>
</dbReference>
<dbReference type="GO" id="GO:0004672">
    <property type="term" value="F:protein kinase activity"/>
    <property type="evidence" value="ECO:0007669"/>
    <property type="project" value="InterPro"/>
</dbReference>
<protein>
    <recommendedName>
        <fullName evidence="2">Protein kinase domain-containing protein</fullName>
    </recommendedName>
</protein>
<feature type="domain" description="Protein kinase" evidence="2">
    <location>
        <begin position="1"/>
        <end position="183"/>
    </location>
</feature>
<dbReference type="AlphaFoldDB" id="A0AAV9KPY1"/>
<reference evidence="3 4" key="1">
    <citation type="submission" date="2023-10" db="EMBL/GenBank/DDBJ databases">
        <title>Genome-Wide Identification Analysis in wild type Solanum Pinnatisectum Reveals Some Genes Defensing Phytophthora Infestans.</title>
        <authorList>
            <person name="Sun C."/>
        </authorList>
    </citation>
    <scope>NUCLEOTIDE SEQUENCE [LARGE SCALE GENOMIC DNA]</scope>
    <source>
        <strain evidence="3">LQN</strain>
        <tissue evidence="3">Leaf</tissue>
    </source>
</reference>
<sequence length="183" mass="20182">MASTEAEGGGGSLRPQGSEVSSSSIPISMSREDPCTKYELLHKLGERSDRIVYKARDLRTSEMVAIKIISLSQRGSHPNVVLYLGSYQREENLWIVMEFCGGGTVADLMNVTDEALEEYQIAYICREALKFIGTPHWMAPEVIQASHYDGKVDVWALGVSAIEMAEGLPPRATVHPMRVSPLL</sequence>
<feature type="compositionally biased region" description="Low complexity" evidence="1">
    <location>
        <begin position="18"/>
        <end position="29"/>
    </location>
</feature>
<dbReference type="GO" id="GO:0043408">
    <property type="term" value="P:regulation of MAPK cascade"/>
    <property type="evidence" value="ECO:0007669"/>
    <property type="project" value="TreeGrafter"/>
</dbReference>
<dbReference type="InterPro" id="IPR000719">
    <property type="entry name" value="Prot_kinase_dom"/>
</dbReference>
<dbReference type="InterPro" id="IPR050285">
    <property type="entry name" value="STE20_Ser/Thr_kinase"/>
</dbReference>
<name>A0AAV9KPY1_9SOLN</name>
<keyword evidence="4" id="KW-1185">Reference proteome</keyword>
<accession>A0AAV9KPY1</accession>
<proteinExistence type="predicted"/>
<dbReference type="Gene3D" id="1.10.510.10">
    <property type="entry name" value="Transferase(Phosphotransferase) domain 1"/>
    <property type="match status" value="2"/>
</dbReference>
<feature type="region of interest" description="Disordered" evidence="1">
    <location>
        <begin position="1"/>
        <end position="30"/>
    </location>
</feature>